<reference evidence="1" key="1">
    <citation type="submission" date="2021-01" db="EMBL/GenBank/DDBJ databases">
        <authorList>
            <consortium name="Genoscope - CEA"/>
            <person name="William W."/>
        </authorList>
    </citation>
    <scope>NUCLEOTIDE SEQUENCE</scope>
</reference>
<dbReference type="OMA" id="LYQQTYI"/>
<dbReference type="EMBL" id="CAJJDM010000021">
    <property type="protein sequence ID" value="CAD8055362.1"/>
    <property type="molecule type" value="Genomic_DNA"/>
</dbReference>
<organism evidence="1 2">
    <name type="scientific">Paramecium primaurelia</name>
    <dbReference type="NCBI Taxonomy" id="5886"/>
    <lineage>
        <taxon>Eukaryota</taxon>
        <taxon>Sar</taxon>
        <taxon>Alveolata</taxon>
        <taxon>Ciliophora</taxon>
        <taxon>Intramacronucleata</taxon>
        <taxon>Oligohymenophorea</taxon>
        <taxon>Peniculida</taxon>
        <taxon>Parameciidae</taxon>
        <taxon>Paramecium</taxon>
    </lineage>
</organism>
<accession>A0A8S1KQA1</accession>
<gene>
    <name evidence="1" type="ORF">PPRIM_AZ9-3.1.T0230140</name>
</gene>
<dbReference type="AlphaFoldDB" id="A0A8S1KQA1"/>
<keyword evidence="2" id="KW-1185">Reference proteome</keyword>
<proteinExistence type="predicted"/>
<comment type="caution">
    <text evidence="1">The sequence shown here is derived from an EMBL/GenBank/DDBJ whole genome shotgun (WGS) entry which is preliminary data.</text>
</comment>
<name>A0A8S1KQA1_PARPR</name>
<evidence type="ECO:0000313" key="1">
    <source>
        <dbReference type="EMBL" id="CAD8055362.1"/>
    </source>
</evidence>
<evidence type="ECO:0000313" key="2">
    <source>
        <dbReference type="Proteomes" id="UP000688137"/>
    </source>
</evidence>
<dbReference type="Proteomes" id="UP000688137">
    <property type="component" value="Unassembled WGS sequence"/>
</dbReference>
<protein>
    <submittedName>
        <fullName evidence="1">Uncharacterized protein</fullName>
    </submittedName>
</protein>
<sequence length="131" mass="15910">MDNEIQFQNKVKRIKERYVHEAMYLVEQWRSLYQQTYIENGRQLKLTLDKAAEIVGVPRKTLEDYYYQLKKAETLVDLQNFKNCKIGVIRRIVKESKKQQETTTHLIDTNDFFLQENETNDYRKNSFEYDD</sequence>